<dbReference type="GO" id="GO:0000286">
    <property type="term" value="F:alanine dehydrogenase activity"/>
    <property type="evidence" value="ECO:0007669"/>
    <property type="project" value="UniProtKB-UniRule"/>
</dbReference>
<feature type="binding site" evidence="8">
    <location>
        <position position="203"/>
    </location>
    <ligand>
        <name>NAD(+)</name>
        <dbReference type="ChEBI" id="CHEBI:57540"/>
    </ligand>
</feature>
<evidence type="ECO:0000256" key="5">
    <source>
        <dbReference type="PIRNR" id="PIRNR000183"/>
    </source>
</evidence>
<dbReference type="PROSITE" id="PS00837">
    <property type="entry name" value="ALADH_PNT_2"/>
    <property type="match status" value="1"/>
</dbReference>
<feature type="binding site" evidence="8">
    <location>
        <begin position="298"/>
        <end position="301"/>
    </location>
    <ligand>
        <name>NAD(+)</name>
        <dbReference type="ChEBI" id="CHEBI:57540"/>
    </ligand>
</feature>
<dbReference type="Pfam" id="PF01262">
    <property type="entry name" value="AlaDh_PNT_C"/>
    <property type="match status" value="1"/>
</dbReference>
<accession>A0A5S9NNG5</accession>
<dbReference type="SUPFAM" id="SSF51735">
    <property type="entry name" value="NAD(P)-binding Rossmann-fold domains"/>
    <property type="match status" value="1"/>
</dbReference>
<evidence type="ECO:0000256" key="2">
    <source>
        <dbReference type="ARBA" id="ARBA00012897"/>
    </source>
</evidence>
<dbReference type="InterPro" id="IPR008143">
    <property type="entry name" value="Ala_DH/PNT_CS2"/>
</dbReference>
<dbReference type="NCBIfam" id="TIGR00518">
    <property type="entry name" value="alaDH"/>
    <property type="match status" value="1"/>
</dbReference>
<keyword evidence="9" id="KW-0479">Metal-binding</keyword>
<feature type="binding site" evidence="8">
    <location>
        <position position="279"/>
    </location>
    <ligand>
        <name>NAD(+)</name>
        <dbReference type="ChEBI" id="CHEBI:57540"/>
    </ligand>
</feature>
<dbReference type="Gene3D" id="3.40.50.720">
    <property type="entry name" value="NAD(P)-binding Rossmann-like Domain"/>
    <property type="match status" value="2"/>
</dbReference>
<keyword evidence="8" id="KW-0547">Nucleotide-binding</keyword>
<feature type="binding site" evidence="7">
    <location>
        <position position="75"/>
    </location>
    <ligand>
        <name>substrate</name>
    </ligand>
</feature>
<comment type="cofactor">
    <cofactor evidence="9">
        <name>Mg(2+)</name>
        <dbReference type="ChEBI" id="CHEBI:18420"/>
    </cofactor>
    <text evidence="9">Binds 1 Mg(2+) ion per subunit.</text>
</comment>
<dbReference type="InterPro" id="IPR008141">
    <property type="entry name" value="Ala_DH"/>
</dbReference>
<dbReference type="InterPro" id="IPR007886">
    <property type="entry name" value="AlaDH/PNT_N"/>
</dbReference>
<comment type="catalytic activity">
    <reaction evidence="5">
        <text>L-alanine + NAD(+) + H2O = pyruvate + NH4(+) + NADH + H(+)</text>
        <dbReference type="Rhea" id="RHEA:18405"/>
        <dbReference type="ChEBI" id="CHEBI:15361"/>
        <dbReference type="ChEBI" id="CHEBI:15377"/>
        <dbReference type="ChEBI" id="CHEBI:15378"/>
        <dbReference type="ChEBI" id="CHEBI:28938"/>
        <dbReference type="ChEBI" id="CHEBI:57540"/>
        <dbReference type="ChEBI" id="CHEBI:57945"/>
        <dbReference type="ChEBI" id="CHEBI:57972"/>
        <dbReference type="EC" id="1.4.1.1"/>
    </reaction>
</comment>
<protein>
    <recommendedName>
        <fullName evidence="2 5">Alanine dehydrogenase</fullName>
        <ecNumber evidence="2 5">1.4.1.1</ecNumber>
    </recommendedName>
</protein>
<dbReference type="SMART" id="SM01003">
    <property type="entry name" value="AlaDh_PNT_N"/>
    <property type="match status" value="1"/>
</dbReference>
<evidence type="ECO:0000256" key="4">
    <source>
        <dbReference type="ARBA" id="ARBA00023027"/>
    </source>
</evidence>
<dbReference type="EC" id="1.4.1.1" evidence="2 5"/>
<keyword evidence="4 5" id="KW-0520">NAD</keyword>
<dbReference type="AlphaFoldDB" id="A0A5S9NNG5"/>
<proteinExistence type="inferred from homology"/>
<dbReference type="PANTHER" id="PTHR42795">
    <property type="entry name" value="ALANINE DEHYDROGENASE"/>
    <property type="match status" value="1"/>
</dbReference>
<keyword evidence="9" id="KW-0460">Magnesium</keyword>
<evidence type="ECO:0000259" key="11">
    <source>
        <dbReference type="SMART" id="SM01003"/>
    </source>
</evidence>
<keyword evidence="3 5" id="KW-0560">Oxidoreductase</keyword>
<dbReference type="EMBL" id="CACSIO010000002">
    <property type="protein sequence ID" value="CAA0091878.1"/>
    <property type="molecule type" value="Genomic_DNA"/>
</dbReference>
<feature type="binding site" evidence="9">
    <location>
        <position position="323"/>
    </location>
    <ligand>
        <name>Mg(2+)</name>
        <dbReference type="ChEBI" id="CHEBI:18420"/>
    </ligand>
</feature>
<dbReference type="GO" id="GO:0042853">
    <property type="term" value="P:L-alanine catabolic process"/>
    <property type="evidence" value="ECO:0007669"/>
    <property type="project" value="InterPro"/>
</dbReference>
<dbReference type="OrthoDB" id="9804592at2"/>
<feature type="domain" description="Alanine dehydrogenase/pyridine nucleotide transhydrogenase N-terminal" evidence="11">
    <location>
        <begin position="4"/>
        <end position="137"/>
    </location>
</feature>
<dbReference type="GO" id="GO:0046872">
    <property type="term" value="F:metal ion binding"/>
    <property type="evidence" value="ECO:0007669"/>
    <property type="project" value="UniProtKB-KW"/>
</dbReference>
<evidence type="ECO:0000313" key="13">
    <source>
        <dbReference type="Proteomes" id="UP000441399"/>
    </source>
</evidence>
<dbReference type="GO" id="GO:0005886">
    <property type="term" value="C:plasma membrane"/>
    <property type="evidence" value="ECO:0007669"/>
    <property type="project" value="TreeGrafter"/>
</dbReference>
<feature type="binding site" evidence="7">
    <location>
        <position position="15"/>
    </location>
    <ligand>
        <name>substrate</name>
    </ligand>
</feature>
<feature type="binding site" evidence="8">
    <location>
        <begin position="239"/>
        <end position="240"/>
    </location>
    <ligand>
        <name>NAD(+)</name>
        <dbReference type="ChEBI" id="CHEBI:57540"/>
    </ligand>
</feature>
<dbReference type="InterPro" id="IPR036291">
    <property type="entry name" value="NAD(P)-bd_dom_sf"/>
</dbReference>
<dbReference type="PANTHER" id="PTHR42795:SF1">
    <property type="entry name" value="ALANINE DEHYDROGENASE"/>
    <property type="match status" value="1"/>
</dbReference>
<evidence type="ECO:0000313" key="12">
    <source>
        <dbReference type="EMBL" id="CAA0091878.1"/>
    </source>
</evidence>
<dbReference type="PIRSF" id="PIRSF000183">
    <property type="entry name" value="Alanine_dh"/>
    <property type="match status" value="1"/>
</dbReference>
<feature type="active site" description="Proton donor/acceptor" evidence="6">
    <location>
        <position position="270"/>
    </location>
</feature>
<evidence type="ECO:0000256" key="6">
    <source>
        <dbReference type="PIRSR" id="PIRSR000183-1"/>
    </source>
</evidence>
<dbReference type="CDD" id="cd05305">
    <property type="entry name" value="L-AlaDH"/>
    <property type="match status" value="1"/>
</dbReference>
<name>A0A5S9NNG5_9GAMM</name>
<dbReference type="GO" id="GO:0000166">
    <property type="term" value="F:nucleotide binding"/>
    <property type="evidence" value="ECO:0007669"/>
    <property type="project" value="UniProtKB-KW"/>
</dbReference>
<dbReference type="Proteomes" id="UP000441399">
    <property type="component" value="Unassembled WGS sequence"/>
</dbReference>
<evidence type="ECO:0000259" key="10">
    <source>
        <dbReference type="SMART" id="SM01002"/>
    </source>
</evidence>
<organism evidence="12 13">
    <name type="scientific">BD1-7 clade bacterium</name>
    <dbReference type="NCBI Taxonomy" id="2029982"/>
    <lineage>
        <taxon>Bacteria</taxon>
        <taxon>Pseudomonadati</taxon>
        <taxon>Pseudomonadota</taxon>
        <taxon>Gammaproteobacteria</taxon>
        <taxon>Cellvibrionales</taxon>
        <taxon>Spongiibacteraceae</taxon>
        <taxon>BD1-7 clade</taxon>
    </lineage>
</organism>
<sequence>MKIGIPTEIKPQEYRVALPPHAVAAIVQHGHEVIVQSDAGSHSGYSDHDYIHAGATLADDAASVFAAADMICKVKEPQPDEYELLRPGQLLFTYLHLAANKPLTNALMKSRCVALAYETVTDSYGRFPLLTPMSEIAGRLAVQAGTWFLQANNGGAGVMLSGVSGVMAGKVVIVGGGVVGENAAILAMGLGADVYVLDARMDRIRELNLRYGSRLHTCLMSRPQLHALLPHADIVVGAVLMPGDKAPHVVSKADLKLMKPKSLLVDVAIDQGGCFETSRATCHEDPVYQVNGINHYCVANMPSVCAQTASVALSNATLPYVLELADAGWQQAVKNNRFLAEGLNVCNGDLTIETVGRLFDLPYKNLADFR</sequence>
<dbReference type="Pfam" id="PF05222">
    <property type="entry name" value="AlaDh_PNT_N"/>
    <property type="match status" value="1"/>
</dbReference>
<gene>
    <name evidence="12" type="primary">ald</name>
    <name evidence="12" type="ORF">OPDIPICF_03727</name>
</gene>
<evidence type="ECO:0000256" key="9">
    <source>
        <dbReference type="PIRSR" id="PIRSR000183-4"/>
    </source>
</evidence>
<evidence type="ECO:0000256" key="3">
    <source>
        <dbReference type="ARBA" id="ARBA00023002"/>
    </source>
</evidence>
<feature type="binding site" evidence="8">
    <location>
        <position position="198"/>
    </location>
    <ligand>
        <name>NAD(+)</name>
        <dbReference type="ChEBI" id="CHEBI:57540"/>
    </ligand>
</feature>
<keyword evidence="13" id="KW-1185">Reference proteome</keyword>
<dbReference type="InterPro" id="IPR007698">
    <property type="entry name" value="AlaDH/PNT_NAD(H)-bd"/>
</dbReference>
<feature type="domain" description="Alanine dehydrogenase/pyridine nucleotide transhydrogenase NAD(H)-binding" evidence="10">
    <location>
        <begin position="149"/>
        <end position="297"/>
    </location>
</feature>
<evidence type="ECO:0000256" key="7">
    <source>
        <dbReference type="PIRSR" id="PIRSR000183-2"/>
    </source>
</evidence>
<dbReference type="SMART" id="SM01002">
    <property type="entry name" value="AlaDh_PNT_C"/>
    <property type="match status" value="1"/>
</dbReference>
<comment type="similarity">
    <text evidence="1 5">Belongs to the AlaDH/PNT family.</text>
</comment>
<feature type="active site" description="Proton donor/acceptor" evidence="6">
    <location>
        <position position="96"/>
    </location>
</feature>
<feature type="binding site" evidence="8">
    <location>
        <begin position="267"/>
        <end position="270"/>
    </location>
    <ligand>
        <name>NAD(+)</name>
        <dbReference type="ChEBI" id="CHEBI:57540"/>
    </ligand>
</feature>
<feature type="binding site" evidence="8">
    <location>
        <position position="134"/>
    </location>
    <ligand>
        <name>NAD(+)</name>
        <dbReference type="ChEBI" id="CHEBI:57540"/>
    </ligand>
</feature>
<dbReference type="SUPFAM" id="SSF52283">
    <property type="entry name" value="Formate/glycerate dehydrogenase catalytic domain-like"/>
    <property type="match status" value="1"/>
</dbReference>
<evidence type="ECO:0000256" key="1">
    <source>
        <dbReference type="ARBA" id="ARBA00005689"/>
    </source>
</evidence>
<evidence type="ECO:0000256" key="8">
    <source>
        <dbReference type="PIRSR" id="PIRSR000183-3"/>
    </source>
</evidence>
<reference evidence="12 13" key="1">
    <citation type="submission" date="2019-11" db="EMBL/GenBank/DDBJ databases">
        <authorList>
            <person name="Holert J."/>
        </authorList>
    </citation>
    <scope>NUCLEOTIDE SEQUENCE [LARGE SCALE GENOMIC DNA]</scope>
    <source>
        <strain evidence="12">SB11_3</strain>
    </source>
</reference>